<dbReference type="PANTHER" id="PTHR14239">
    <property type="entry name" value="DUDULIN-RELATED"/>
    <property type="match status" value="1"/>
</dbReference>
<dbReference type="Pfam" id="PF03807">
    <property type="entry name" value="F420_oxidored"/>
    <property type="match status" value="1"/>
</dbReference>
<dbReference type="GO" id="GO:0016491">
    <property type="term" value="F:oxidoreductase activity"/>
    <property type="evidence" value="ECO:0007669"/>
    <property type="project" value="UniProtKB-KW"/>
</dbReference>
<proteinExistence type="predicted"/>
<organism evidence="3 4">
    <name type="scientific">Drouetiella hepatica Uher 2000/2452</name>
    <dbReference type="NCBI Taxonomy" id="904376"/>
    <lineage>
        <taxon>Bacteria</taxon>
        <taxon>Bacillati</taxon>
        <taxon>Cyanobacteriota</taxon>
        <taxon>Cyanophyceae</taxon>
        <taxon>Oculatellales</taxon>
        <taxon>Oculatellaceae</taxon>
        <taxon>Drouetiella</taxon>
    </lineage>
</organism>
<dbReference type="PANTHER" id="PTHR14239:SF10">
    <property type="entry name" value="REDUCTASE"/>
    <property type="match status" value="1"/>
</dbReference>
<protein>
    <submittedName>
        <fullName evidence="3">NADPH-dependent F420 reductase</fullName>
    </submittedName>
</protein>
<dbReference type="Gene3D" id="3.40.50.720">
    <property type="entry name" value="NAD(P)-binding Rossmann-like Domain"/>
    <property type="match status" value="1"/>
</dbReference>
<feature type="domain" description="Pyrroline-5-carboxylate reductase catalytic N-terminal" evidence="2">
    <location>
        <begin position="3"/>
        <end position="92"/>
    </location>
</feature>
<dbReference type="InterPro" id="IPR036291">
    <property type="entry name" value="NAD(P)-bd_dom_sf"/>
</dbReference>
<accession>A0A951QII1</accession>
<sequence length="215" mass="22639">MNIGMIGSGNMGSAIGKLWARQGHQVMFSYSRDLKKLDAIAESAGSNARTGTTAEAARFGEVIMLTVQYAVLEDALKAVGSLEGKVLITCVSGLRPDFQGQTLGLPTELTSSVAEQIAQLAPGAKVVEAFNLTFAELLQADSRQFGTERPSLPYCGDDADAKAITAGLIEECGYDAIDAGGLIKARSIEALASIWVQTAVVTGLFPNTGLKILRR</sequence>
<dbReference type="SUPFAM" id="SSF51735">
    <property type="entry name" value="NAD(P)-binding Rossmann-fold domains"/>
    <property type="match status" value="1"/>
</dbReference>
<evidence type="ECO:0000259" key="2">
    <source>
        <dbReference type="Pfam" id="PF03807"/>
    </source>
</evidence>
<keyword evidence="1" id="KW-0560">Oxidoreductase</keyword>
<name>A0A951QII1_9CYAN</name>
<dbReference type="InterPro" id="IPR028939">
    <property type="entry name" value="P5C_Rdtase_cat_N"/>
</dbReference>
<evidence type="ECO:0000313" key="3">
    <source>
        <dbReference type="EMBL" id="MBW4661863.1"/>
    </source>
</evidence>
<dbReference type="Proteomes" id="UP000757435">
    <property type="component" value="Unassembled WGS sequence"/>
</dbReference>
<gene>
    <name evidence="3" type="ORF">KME15_24615</name>
</gene>
<dbReference type="EMBL" id="JAHHHD010000048">
    <property type="protein sequence ID" value="MBW4661863.1"/>
    <property type="molecule type" value="Genomic_DNA"/>
</dbReference>
<comment type="caution">
    <text evidence="3">The sequence shown here is derived from an EMBL/GenBank/DDBJ whole genome shotgun (WGS) entry which is preliminary data.</text>
</comment>
<reference evidence="3" key="1">
    <citation type="submission" date="2021-05" db="EMBL/GenBank/DDBJ databases">
        <authorList>
            <person name="Pietrasiak N."/>
            <person name="Ward R."/>
            <person name="Stajich J.E."/>
            <person name="Kurbessoian T."/>
        </authorList>
    </citation>
    <scope>NUCLEOTIDE SEQUENCE</scope>
    <source>
        <strain evidence="3">UHER 2000/2452</strain>
    </source>
</reference>
<evidence type="ECO:0000256" key="1">
    <source>
        <dbReference type="ARBA" id="ARBA00023002"/>
    </source>
</evidence>
<dbReference type="InterPro" id="IPR051267">
    <property type="entry name" value="STEAP_metalloreductase"/>
</dbReference>
<evidence type="ECO:0000313" key="4">
    <source>
        <dbReference type="Proteomes" id="UP000757435"/>
    </source>
</evidence>
<reference evidence="3" key="2">
    <citation type="journal article" date="2022" name="Microbiol. Resour. Announc.">
        <title>Metagenome Sequencing to Explore Phylogenomics of Terrestrial Cyanobacteria.</title>
        <authorList>
            <person name="Ward R.D."/>
            <person name="Stajich J.E."/>
            <person name="Johansen J.R."/>
            <person name="Huntemann M."/>
            <person name="Clum A."/>
            <person name="Foster B."/>
            <person name="Foster B."/>
            <person name="Roux S."/>
            <person name="Palaniappan K."/>
            <person name="Varghese N."/>
            <person name="Mukherjee S."/>
            <person name="Reddy T.B.K."/>
            <person name="Daum C."/>
            <person name="Copeland A."/>
            <person name="Chen I.A."/>
            <person name="Ivanova N.N."/>
            <person name="Kyrpides N.C."/>
            <person name="Shapiro N."/>
            <person name="Eloe-Fadrosh E.A."/>
            <person name="Pietrasiak N."/>
        </authorList>
    </citation>
    <scope>NUCLEOTIDE SEQUENCE</scope>
    <source>
        <strain evidence="3">UHER 2000/2452</strain>
    </source>
</reference>
<dbReference type="AlphaFoldDB" id="A0A951QII1"/>